<feature type="compositionally biased region" description="Polar residues" evidence="1">
    <location>
        <begin position="69"/>
        <end position="85"/>
    </location>
</feature>
<dbReference type="EMBL" id="FNBL01000031">
    <property type="protein sequence ID" value="SDG52782.1"/>
    <property type="molecule type" value="Genomic_DNA"/>
</dbReference>
<protein>
    <submittedName>
        <fullName evidence="2">Uncharacterized protein</fullName>
    </submittedName>
</protein>
<name>A0A1G7UZ13_9RHOB</name>
<dbReference type="AlphaFoldDB" id="A0A1G7UZ13"/>
<accession>A0A1G7UZ13</accession>
<sequence>MAGPRRQLAPRHRALNLSAPAPGGGFLCPGAMFDGAGATLARGPGPARRFAPSLLSQAQGQRQVKGMGSPSSTSVELSPIVTVTV</sequence>
<evidence type="ECO:0000256" key="1">
    <source>
        <dbReference type="SAM" id="MobiDB-lite"/>
    </source>
</evidence>
<organism evidence="2 3">
    <name type="scientific">Celeribacter baekdonensis</name>
    <dbReference type="NCBI Taxonomy" id="875171"/>
    <lineage>
        <taxon>Bacteria</taxon>
        <taxon>Pseudomonadati</taxon>
        <taxon>Pseudomonadota</taxon>
        <taxon>Alphaproteobacteria</taxon>
        <taxon>Rhodobacterales</taxon>
        <taxon>Roseobacteraceae</taxon>
        <taxon>Celeribacter</taxon>
    </lineage>
</organism>
<proteinExistence type="predicted"/>
<dbReference type="Proteomes" id="UP000182284">
    <property type="component" value="Unassembled WGS sequence"/>
</dbReference>
<gene>
    <name evidence="2" type="ORF">SAMN04488117_1316</name>
</gene>
<reference evidence="2 3" key="1">
    <citation type="submission" date="2016-10" db="EMBL/GenBank/DDBJ databases">
        <authorList>
            <person name="de Groot N.N."/>
        </authorList>
    </citation>
    <scope>NUCLEOTIDE SEQUENCE [LARGE SCALE GENOMIC DNA]</scope>
    <source>
        <strain evidence="2 3">DSM 27375</strain>
    </source>
</reference>
<feature type="region of interest" description="Disordered" evidence="1">
    <location>
        <begin position="61"/>
        <end position="85"/>
    </location>
</feature>
<evidence type="ECO:0000313" key="2">
    <source>
        <dbReference type="EMBL" id="SDG52782.1"/>
    </source>
</evidence>
<evidence type="ECO:0000313" key="3">
    <source>
        <dbReference type="Proteomes" id="UP000182284"/>
    </source>
</evidence>
<feature type="region of interest" description="Disordered" evidence="1">
    <location>
        <begin position="1"/>
        <end position="20"/>
    </location>
</feature>